<feature type="domain" description="EGF-like" evidence="1">
    <location>
        <begin position="265"/>
        <end position="276"/>
    </location>
</feature>
<evidence type="ECO:0000259" key="1">
    <source>
        <dbReference type="PROSITE" id="PS00022"/>
    </source>
</evidence>
<evidence type="ECO:0000313" key="2">
    <source>
        <dbReference type="EMBL" id="VDH92809.1"/>
    </source>
</evidence>
<dbReference type="SUPFAM" id="SSF49265">
    <property type="entry name" value="Fibronectin type III"/>
    <property type="match status" value="1"/>
</dbReference>
<dbReference type="PANTHER" id="PTHR16897:SF2">
    <property type="entry name" value="OS03G0226600 PROTEIN"/>
    <property type="match status" value="1"/>
</dbReference>
<accession>A0A8B6BLX3</accession>
<sequence>MYGTDFIDRYLFSGGGSVAELYDNEILKQSFKRPHDSGIIVKKKEALGFLHHRVKRGLGEECREGCSWEEIAEIYEPNSARSMDLSMYLQKSYLLNWKCGPLSCPAGCHSTNNDYSHSNNLAVACNVHCDLKGNPEACDKSYYFDKQTIRNLDDPPIPKTKDVRKSTGTCTSIDVCSDCTDGFYGGGKYCYICGKIDNCLHRDCGDNNEDLICVWCEGEIAEMPYWKAYNGALDGRKSCKKSCSWREDSTRCFPGTCADGLAANCQCAANFSGTHCEKIDEAPYILFNHGQFYESHQHLIKMENNPNFITDGHPIIWTNEIRFSVVETVMSAKYFGPSITPDSNHYVRDFKVGLVEMKTTLILYTGSLTYMEEQLCEPMYAREQGQLDPIDKLVCNQSFGIGSWPPFKHDDKVIYTVSATNGGFVLIQDRDEYFDSNGNADDIHQYFYHGKTTTREFKYHWDLELPYHCSVVSGTACAPFVFVQSDITKNPIITFSWGGWSDKMSGISQYQYQLFDLGKGDGGLMDGATSAGSGTLLDGTTSSTVTLTEPGMYTIHLSAFDNANNSKTGRGIFLFDNESVVTLHGDDMKCPTASKDTSYLWVIEDTPSVKIIWPGRFQNTRHSALWWLESVLPLAAGTDPIYEDLYGNRTKTAIHHVEGIVDFQVAYEVHDPTLKDFQIFTSLPANQLDDECVSLSVDWGDGDRLNVTVQAFDVLRESNMESLVVYRDVSPPIIENLWLTRGDRVNISVHSVEDFTKMTIEWEAYDDHSGLNTVYWKLYDSYGTFVEHGHEDLPAQGKTDNLTECQTKYLAEPRGPNCYCTSFMGCFHRHFQVKPEIKLHGGLTAGLDRGNHDSDYYIEIAVKNKALVQTIVTKKITVDTSPPHQGVVHDGLPGNPEIDYQQGMDLNAYWDQFFDRESGVFFYQFTVDTSCADKSAFSLDINNTNIVETYNNFGSHTVSVDGTYYFTVVAYNRALDPSEPVCSDGVTIDSSVPGVKEVIVNDAVITGGLVTDVNQTSYYILGSDRVRRLIQNPTADCVSKATTLSDVDLYPLQRFDKNDSLVEVDGNIFCSNSSSAPTSIGLSLYKASLLEMSWKPLDIPAKIFDYEVGFSSTAGSTAPDIMAFESTKQHAHVRITHANIPDATEIYIILKTISKSNVEGLTTLGPCFMDTTPPDFTGSITVSLSGEYLVASWVLNAFSDSEELFDMDYQFAIGQTPYGTEVQNFKPVESSTTCVLSTSPTCTAVNITDLEWNIHGHHTYYISIKVTNSAGLVNIQTSTPYIHNVQLPAEGVVLDIDTEDIEDTDFQKITSSMAARWSGFAHPHLDVTYNISIGTTMGGSDVVSLKDVGTSLAHQETGLSLTPYKTYYFTVTAISSAGNRNVSSDGVTMVTEGDILSGVVISDGVPCNMTDLIVDHHEEDNRINCADEPDVQLSLNSLKAYWSVPDNIKPYTTDAFIAVEQRSPVGNDLVLSPGMKYRLSLKLCARTFCFSPVSTDGVMVMANPPVTGDIIVEHQNTTVTGGAEKLIVSFDKFYDPDIEDTTEKYSAIWKYEYAVTDNSVKGKTYTTWTILNTFTTNGNRINFEMVLTGEMDFSRCKRFSIRGYDQVRLHSIVSTEIKDCKAFNPVLINPNIVIDAVGAASATEGIGMPIYLEENDRWKPADEDYTPYKNLISAVWPTLRHGKNTNYKYAIIDARNVDVTTYYKKVSQLNLVDPCIPDAIRCGETHREFMNEEFTHNELVHGTRYTVCIYAPQTAIVNEDWILQLPAVSACSDGIIVDLTPPTAGRLWIGHNLNTIYQAVSACSDGIIVDLTPPTAGGLWIGHNINTIYQTSDSDIYVNWDNFQDVEEFNNGPHSSGIKEYILGIGSSSGGNDVVAFENVGVLQHKALHQLNLQNGYKYYATLKAVDFANRETEVISEPVLIDTTPPVTSNNPIIITNRHITSTTEIDPCWKDVFIDLESGIDYYMWSVGSEPGYTDMMSYLKVVDEECGRTDKNKPLDLKDGHFYYINVRAFNKAGLSSLATSWAFQVDTTPPTPGHVYDGDKSQLTGSVKDIDYQTETKVLHAYWEGFHESHSTIKDYYVSIGTCQQCEDILQAQAIGITYEFTLENIHLGTGLKYYTTVTACNTADMCTTVTSDGVIIDNSAPVAGKVQDGTGFIDTEYQSMTTYISAKWYGFDDPQCGLEKYVWMAGTTKGGTDIIPATVLHLTETAAIYNTSLGLPLNQRIFVTVRAYNKVGLWSESTSNGFLVDTSAPVITTTPTFSADFGIKELTQVYRTSMKVEWTVDDDESFIKRQFLSVKSHIGGEFMLSSQSVNGIARSYVFSGLDLHDGVTYYVTLISCNSAEICVTSTSPGMFVDSTPPSRGMFAITTDHAADPELLRHATGWMFWSQRAVNLAWLGFSDLHSDIDHYKVAVGSIYMGQDLSENTDDKYYHTNTNTDHGDEGKVQLFKVETKTLTNYDTLYISVWAVNGVTFSKVPGGPLDLIRRCDAMSCDGHCVCAPQDQKCPLNPSLGSCNDVSTNNNNNLLLVRDSNGYSSSDQAVTASDNILRGIWLVSQVQGMKPLWYEWSVGYTQFDFPSGIYDPVEEKVWQDGGQLKDCIFSTKPGDKLGNTLTYSVFVRIWYSANQYAVFKSNGIVVMGQAPVLASVRGKTVIEKIRGTTVKDTDFMQIGRPITFDWSSKFLEYETTIEKYNIYLSTFPGGEFMLQEVAHDIPGTDQQFNMTGLQLTPGVVHYTNVIAYNYAGAHTTATSDGFVVDSILPQSGIVYDGLGSRDLEFMNSSDSVSAHWHGFTDTESGIATYYWCFGTRTYVNNRKRDKTECSVIGWTNAGLHVSASSNISTELPQGTRLYAKVYSVDNAGLKSDIIVSDGAIIDKTPPVPEKFIHVIEKLGNNTSFENTSGDVIMFGNVTSFDICMVSTSYHPLSWIPSPFTCMAVVSSDVNLARDGRSFLLIRGSVHQELPQVIAGHLYRVSFFSSHLSITDSVAANKEGFIQFGYGEKLVFLIYTKSYRKDGHGISSDREEVSWHTHHFYFRPTENAVNITIGSMDMTTGIFLDDISVQEVNLTTGSSSKHVLGHVVYLHEWSSIHGSWSFSDPDSPIIDYTWAIGYAEGGTQIQPFRSVGLMNFAFNNNVTLVHNTFIYVTAIATNAAGLRGVSFSDPILVDLTPPDIKYIYDGRGADEDSWTFNEVVANWEVEDYESGIKFCKWAIGYMPGKTDLLVYTEISSSPAVMEFDYSVLEGYTIYTTLNCENNAGLTYSLSTDGVKISNTPPSISSVQMEVLSLSSTEYNPRDWYLGLTDTMRIKWSGFTDSIGVETYKVKYPEQQSESMFFPANQEVLFTHFTKMSLTNDKHDVSTQAMNKLFLRSLFVTTNVTVQTAAPLVDNSKSLGLSYLNNEVVVSWGDVFTSDYSLYYEISAGSFQSGVNIIQWQFTNQTSITFGIPATVKTETGTAIYVNVRAISVGGYYAQKTGNFKLP</sequence>
<dbReference type="InterPro" id="IPR036116">
    <property type="entry name" value="FN3_sf"/>
</dbReference>
<protein>
    <recommendedName>
        <fullName evidence="1">EGF-like domain-containing protein</fullName>
    </recommendedName>
</protein>
<reference evidence="2" key="1">
    <citation type="submission" date="2018-11" db="EMBL/GenBank/DDBJ databases">
        <authorList>
            <person name="Alioto T."/>
            <person name="Alioto T."/>
        </authorList>
    </citation>
    <scope>NUCLEOTIDE SEQUENCE</scope>
</reference>
<dbReference type="PANTHER" id="PTHR16897">
    <property type="entry name" value="OS10G0105400 PROTEIN"/>
    <property type="match status" value="1"/>
</dbReference>
<dbReference type="InterPro" id="IPR000742">
    <property type="entry name" value="EGF"/>
</dbReference>
<dbReference type="OrthoDB" id="6061841at2759"/>
<gene>
    <name evidence="2" type="ORF">MGAL_10B040466</name>
</gene>
<dbReference type="InterPro" id="IPR013783">
    <property type="entry name" value="Ig-like_fold"/>
</dbReference>
<name>A0A8B6BLX3_MYTGA</name>
<evidence type="ECO:0000313" key="3">
    <source>
        <dbReference type="Proteomes" id="UP000596742"/>
    </source>
</evidence>
<dbReference type="EMBL" id="UYJE01000384">
    <property type="protein sequence ID" value="VDH92809.1"/>
    <property type="molecule type" value="Genomic_DNA"/>
</dbReference>
<dbReference type="Gene3D" id="2.60.40.10">
    <property type="entry name" value="Immunoglobulins"/>
    <property type="match status" value="1"/>
</dbReference>
<dbReference type="PROSITE" id="PS00022">
    <property type="entry name" value="EGF_1"/>
    <property type="match status" value="1"/>
</dbReference>
<dbReference type="Proteomes" id="UP000596742">
    <property type="component" value="Unassembled WGS sequence"/>
</dbReference>
<keyword evidence="3" id="KW-1185">Reference proteome</keyword>
<comment type="caution">
    <text evidence="2">The sequence shown here is derived from an EMBL/GenBank/DDBJ whole genome shotgun (WGS) entry which is preliminary data.</text>
</comment>
<organism evidence="2 3">
    <name type="scientific">Mytilus galloprovincialis</name>
    <name type="common">Mediterranean mussel</name>
    <dbReference type="NCBI Taxonomy" id="29158"/>
    <lineage>
        <taxon>Eukaryota</taxon>
        <taxon>Metazoa</taxon>
        <taxon>Spiralia</taxon>
        <taxon>Lophotrochozoa</taxon>
        <taxon>Mollusca</taxon>
        <taxon>Bivalvia</taxon>
        <taxon>Autobranchia</taxon>
        <taxon>Pteriomorphia</taxon>
        <taxon>Mytilida</taxon>
        <taxon>Mytiloidea</taxon>
        <taxon>Mytilidae</taxon>
        <taxon>Mytilinae</taxon>
        <taxon>Mytilus</taxon>
    </lineage>
</organism>
<proteinExistence type="predicted"/>